<dbReference type="AlphaFoldDB" id="A0A2M7UU59"/>
<gene>
    <name evidence="3" type="ORF">COX92_01730</name>
</gene>
<keyword evidence="2" id="KW-0812">Transmembrane</keyword>
<comment type="caution">
    <text evidence="3">The sequence shown here is derived from an EMBL/GenBank/DDBJ whole genome shotgun (WGS) entry which is preliminary data.</text>
</comment>
<evidence type="ECO:0000256" key="2">
    <source>
        <dbReference type="SAM" id="Phobius"/>
    </source>
</evidence>
<evidence type="ECO:0000256" key="1">
    <source>
        <dbReference type="SAM" id="MobiDB-lite"/>
    </source>
</evidence>
<accession>A0A2M7UU59</accession>
<feature type="compositionally biased region" description="Basic and acidic residues" evidence="1">
    <location>
        <begin position="19"/>
        <end position="30"/>
    </location>
</feature>
<dbReference type="Proteomes" id="UP000229166">
    <property type="component" value="Unassembled WGS sequence"/>
</dbReference>
<feature type="region of interest" description="Disordered" evidence="1">
    <location>
        <begin position="1"/>
        <end position="35"/>
    </location>
</feature>
<feature type="transmembrane region" description="Helical" evidence="2">
    <location>
        <begin position="54"/>
        <end position="74"/>
    </location>
</feature>
<dbReference type="EMBL" id="PFOZ01000034">
    <property type="protein sequence ID" value="PIZ87175.1"/>
    <property type="molecule type" value="Genomic_DNA"/>
</dbReference>
<reference evidence="4" key="1">
    <citation type="submission" date="2017-09" db="EMBL/GenBank/DDBJ databases">
        <title>Depth-based differentiation of microbial function through sediment-hosted aquifers and enrichment of novel symbionts in the deep terrestrial subsurface.</title>
        <authorList>
            <person name="Probst A.J."/>
            <person name="Ladd B."/>
            <person name="Jarett J.K."/>
            <person name="Geller-Mcgrath D.E."/>
            <person name="Sieber C.M.K."/>
            <person name="Emerson J.B."/>
            <person name="Anantharaman K."/>
            <person name="Thomas B.C."/>
            <person name="Malmstrom R."/>
            <person name="Stieglmeier M."/>
            <person name="Klingl A."/>
            <person name="Woyke T."/>
            <person name="Ryan C.M."/>
            <person name="Banfield J.F."/>
        </authorList>
    </citation>
    <scope>NUCLEOTIDE SEQUENCE [LARGE SCALE GENOMIC DNA]</scope>
</reference>
<sequence>MVNKRVTDILPPRSSEPIIPEREEVEEIPKKKERAGAAPPKITKIRISGPTSKFGLILTLAVLILVGGFCFFTLSKANIDVWPKTESLTVKTKLTIDKTAQTADLTRKVIPGEIFEKEKTIKETFPSSGKTLKETKAEGDIRIYNAYSTSPQIFVVNTRFISTDGKTFRTPVKVTIAGGHYEKGKFIPGETDIKVIADEAGPEYNIGPSTFSIPGLAGTEKYTKFYAKSFQAMAGGFSEEVSKVTKEDLESAENSLTKKVKEECEAFLKTELSAEKISSEFDYLEKAIQTEIVEKFSLSKAGDEAENFDFQVKARSKTLIFKKEDLKNFAEEFLLSQISEDQELPGTPKVYEKSLKIDFSPETINLNADKIILSLDTSATLYSDIDISGLKNNLKKKSLLETKVFLENQPEIAKTIVEFWPFWVKSVPENPDKIKFNLNID</sequence>
<name>A0A2M7UU59_9BACT</name>
<organism evidence="3 4">
    <name type="scientific">Candidatus Nealsonbacteria bacterium CG_4_10_14_0_2_um_filter_40_15</name>
    <dbReference type="NCBI Taxonomy" id="1974682"/>
    <lineage>
        <taxon>Bacteria</taxon>
        <taxon>Candidatus Nealsoniibacteriota</taxon>
    </lineage>
</organism>
<evidence type="ECO:0000313" key="4">
    <source>
        <dbReference type="Proteomes" id="UP000229166"/>
    </source>
</evidence>
<evidence type="ECO:0008006" key="5">
    <source>
        <dbReference type="Google" id="ProtNLM"/>
    </source>
</evidence>
<proteinExistence type="predicted"/>
<evidence type="ECO:0000313" key="3">
    <source>
        <dbReference type="EMBL" id="PIZ87175.1"/>
    </source>
</evidence>
<protein>
    <recommendedName>
        <fullName evidence="5">Baseplate protein J-like domain-containing protein</fullName>
    </recommendedName>
</protein>
<keyword evidence="2" id="KW-1133">Transmembrane helix</keyword>
<keyword evidence="2" id="KW-0472">Membrane</keyword>